<dbReference type="AlphaFoldDB" id="A0AA88H244"/>
<protein>
    <recommendedName>
        <fullName evidence="4">Adhesin domain-containing protein</fullName>
    </recommendedName>
</protein>
<sequence length="389" mass="42262">MAPDKTETQAFIPTKVVDCSFQDMCAITSIITIITLFTIAGIIVGAFSATNNDRCAKVLPFQDTQTFVFQFNASTINNMYIGGDVKTTIYFDASLTNRIEVFVNRSSLLEQTYANINTTIYSAVENGTNVLRINTTIPTTDFTNCYYASRIIRLPAILATISAQVRNYGNDLILMPDPNTNPSTNLRLKALTIMSGTNLVNITQVQSGQIYLSGRKGQVYLSKLFGAALIVSTSGDITYSDLTSAVALSLYTTKGTLQGSGIASVANGTVTLIAIKKKQTHQGIKGAKVVEIGTEDGEIEASFNNNDFQGELQIQASNLDESTIRSTYYPVVKYSSVDSRKQYPADFGGNAAETFTPNYAGTIGDPSFSSTRLMKIRVKKSGRLLRLNV</sequence>
<proteinExistence type="predicted"/>
<accession>A0AA88H244</accession>
<keyword evidence="1" id="KW-1133">Transmembrane helix</keyword>
<keyword evidence="3" id="KW-1185">Reference proteome</keyword>
<organism evidence="2 3">
    <name type="scientific">Naegleria lovaniensis</name>
    <name type="common">Amoeba</name>
    <dbReference type="NCBI Taxonomy" id="51637"/>
    <lineage>
        <taxon>Eukaryota</taxon>
        <taxon>Discoba</taxon>
        <taxon>Heterolobosea</taxon>
        <taxon>Tetramitia</taxon>
        <taxon>Eutetramitia</taxon>
        <taxon>Vahlkampfiidae</taxon>
        <taxon>Naegleria</taxon>
    </lineage>
</organism>
<feature type="transmembrane region" description="Helical" evidence="1">
    <location>
        <begin position="25"/>
        <end position="47"/>
    </location>
</feature>
<dbReference type="Proteomes" id="UP000816034">
    <property type="component" value="Unassembled WGS sequence"/>
</dbReference>
<dbReference type="EMBL" id="PYSW02000005">
    <property type="protein sequence ID" value="KAG2392269.1"/>
    <property type="molecule type" value="Genomic_DNA"/>
</dbReference>
<gene>
    <name evidence="2" type="ORF">C9374_012521</name>
</gene>
<comment type="caution">
    <text evidence="2">The sequence shown here is derived from an EMBL/GenBank/DDBJ whole genome shotgun (WGS) entry which is preliminary data.</text>
</comment>
<keyword evidence="1" id="KW-0472">Membrane</keyword>
<dbReference type="GeneID" id="68104975"/>
<dbReference type="RefSeq" id="XP_044554163.1">
    <property type="nucleotide sequence ID" value="XM_044688297.1"/>
</dbReference>
<evidence type="ECO:0000256" key="1">
    <source>
        <dbReference type="SAM" id="Phobius"/>
    </source>
</evidence>
<keyword evidence="1" id="KW-0812">Transmembrane</keyword>
<evidence type="ECO:0000313" key="3">
    <source>
        <dbReference type="Proteomes" id="UP000816034"/>
    </source>
</evidence>
<evidence type="ECO:0008006" key="4">
    <source>
        <dbReference type="Google" id="ProtNLM"/>
    </source>
</evidence>
<evidence type="ECO:0000313" key="2">
    <source>
        <dbReference type="EMBL" id="KAG2392269.1"/>
    </source>
</evidence>
<reference evidence="2 3" key="1">
    <citation type="journal article" date="2018" name="BMC Genomics">
        <title>The genome of Naegleria lovaniensis, the basis for a comparative approach to unravel pathogenicity factors of the human pathogenic amoeba N. fowleri.</title>
        <authorList>
            <person name="Liechti N."/>
            <person name="Schurch N."/>
            <person name="Bruggmann R."/>
            <person name="Wittwer M."/>
        </authorList>
    </citation>
    <scope>NUCLEOTIDE SEQUENCE [LARGE SCALE GENOMIC DNA]</scope>
    <source>
        <strain evidence="2 3">ATCC 30569</strain>
    </source>
</reference>
<name>A0AA88H244_NAELO</name>